<dbReference type="EMBL" id="JAINUG010000316">
    <property type="protein sequence ID" value="KAJ8378620.1"/>
    <property type="molecule type" value="Genomic_DNA"/>
</dbReference>
<gene>
    <name evidence="1" type="ORF">AAFF_G00238320</name>
</gene>
<evidence type="ECO:0008006" key="3">
    <source>
        <dbReference type="Google" id="ProtNLM"/>
    </source>
</evidence>
<proteinExistence type="predicted"/>
<dbReference type="Proteomes" id="UP001221898">
    <property type="component" value="Unassembled WGS sequence"/>
</dbReference>
<reference evidence="1" key="1">
    <citation type="journal article" date="2023" name="Science">
        <title>Genome structures resolve the early diversification of teleost fishes.</title>
        <authorList>
            <person name="Parey E."/>
            <person name="Louis A."/>
            <person name="Montfort J."/>
            <person name="Bouchez O."/>
            <person name="Roques C."/>
            <person name="Iampietro C."/>
            <person name="Lluch J."/>
            <person name="Castinel A."/>
            <person name="Donnadieu C."/>
            <person name="Desvignes T."/>
            <person name="Floi Bucao C."/>
            <person name="Jouanno E."/>
            <person name="Wen M."/>
            <person name="Mejri S."/>
            <person name="Dirks R."/>
            <person name="Jansen H."/>
            <person name="Henkel C."/>
            <person name="Chen W.J."/>
            <person name="Zahm M."/>
            <person name="Cabau C."/>
            <person name="Klopp C."/>
            <person name="Thompson A.W."/>
            <person name="Robinson-Rechavi M."/>
            <person name="Braasch I."/>
            <person name="Lecointre G."/>
            <person name="Bobe J."/>
            <person name="Postlethwait J.H."/>
            <person name="Berthelot C."/>
            <person name="Roest Crollius H."/>
            <person name="Guiguen Y."/>
        </authorList>
    </citation>
    <scope>NUCLEOTIDE SEQUENCE</scope>
    <source>
        <strain evidence="1">NC1722</strain>
    </source>
</reference>
<evidence type="ECO:0000313" key="2">
    <source>
        <dbReference type="Proteomes" id="UP001221898"/>
    </source>
</evidence>
<name>A0AAD7W3R4_9TELE</name>
<dbReference type="AlphaFoldDB" id="A0AAD7W3R4"/>
<comment type="caution">
    <text evidence="1">The sequence shown here is derived from an EMBL/GenBank/DDBJ whole genome shotgun (WGS) entry which is preliminary data.</text>
</comment>
<evidence type="ECO:0000313" key="1">
    <source>
        <dbReference type="EMBL" id="KAJ8378620.1"/>
    </source>
</evidence>
<protein>
    <recommendedName>
        <fullName evidence="3">PiggyBac transposable element-derived protein domain-containing protein</fullName>
    </recommendedName>
</protein>
<accession>A0AAD7W3R4</accession>
<keyword evidence="2" id="KW-1185">Reference proteome</keyword>
<sequence>MALWHNLVDVSTLNVYTIFKPQHPGDLGGQNDARRRFIKELSKELVMPLIPKRAEGCPKLQRHVLEAMARCGVMPASIQSQEENTRQGRRKRKRCKLCPTATDRKTRCCREKCNRPVCSERSAKNM</sequence>
<organism evidence="1 2">
    <name type="scientific">Aldrovandia affinis</name>
    <dbReference type="NCBI Taxonomy" id="143900"/>
    <lineage>
        <taxon>Eukaryota</taxon>
        <taxon>Metazoa</taxon>
        <taxon>Chordata</taxon>
        <taxon>Craniata</taxon>
        <taxon>Vertebrata</taxon>
        <taxon>Euteleostomi</taxon>
        <taxon>Actinopterygii</taxon>
        <taxon>Neopterygii</taxon>
        <taxon>Teleostei</taxon>
        <taxon>Notacanthiformes</taxon>
        <taxon>Halosauridae</taxon>
        <taxon>Aldrovandia</taxon>
    </lineage>
</organism>